<accession>A0A1C7NBG4</accession>
<name>A0A1C7NBG4_9FUNG</name>
<sequence>MPELRYAPDEKKALFNYKWKEGYTNSLVQNECELTLKKTIKPKPDPSYATREARSYYIIADVTRMAIIFSMEHIKEGKSPDTTVQVIPSSSQHAAIL</sequence>
<dbReference type="InParanoid" id="A0A1C7NBG4"/>
<proteinExistence type="predicted"/>
<evidence type="ECO:0000313" key="1">
    <source>
        <dbReference type="EMBL" id="OBZ86437.1"/>
    </source>
</evidence>
<evidence type="ECO:0000313" key="2">
    <source>
        <dbReference type="Proteomes" id="UP000093000"/>
    </source>
</evidence>
<gene>
    <name evidence="1" type="ORF">A0J61_05517</name>
</gene>
<dbReference type="Proteomes" id="UP000093000">
    <property type="component" value="Unassembled WGS sequence"/>
</dbReference>
<reference evidence="1 2" key="1">
    <citation type="submission" date="2016-03" db="EMBL/GenBank/DDBJ databases">
        <title>Choanephora cucurbitarum.</title>
        <authorList>
            <person name="Min B."/>
            <person name="Park H."/>
            <person name="Park J.-H."/>
            <person name="Shin H.-D."/>
            <person name="Choi I.-G."/>
        </authorList>
    </citation>
    <scope>NUCLEOTIDE SEQUENCE [LARGE SCALE GENOMIC DNA]</scope>
    <source>
        <strain evidence="1 2">KUS-F28377</strain>
    </source>
</reference>
<protein>
    <submittedName>
        <fullName evidence="1">Uncharacterized protein</fullName>
    </submittedName>
</protein>
<organism evidence="1 2">
    <name type="scientific">Choanephora cucurbitarum</name>
    <dbReference type="NCBI Taxonomy" id="101091"/>
    <lineage>
        <taxon>Eukaryota</taxon>
        <taxon>Fungi</taxon>
        <taxon>Fungi incertae sedis</taxon>
        <taxon>Mucoromycota</taxon>
        <taxon>Mucoromycotina</taxon>
        <taxon>Mucoromycetes</taxon>
        <taxon>Mucorales</taxon>
        <taxon>Mucorineae</taxon>
        <taxon>Choanephoraceae</taxon>
        <taxon>Choanephoroideae</taxon>
        <taxon>Choanephora</taxon>
    </lineage>
</organism>
<keyword evidence="2" id="KW-1185">Reference proteome</keyword>
<dbReference type="AlphaFoldDB" id="A0A1C7NBG4"/>
<dbReference type="EMBL" id="LUGH01000299">
    <property type="protein sequence ID" value="OBZ86437.1"/>
    <property type="molecule type" value="Genomic_DNA"/>
</dbReference>
<comment type="caution">
    <text evidence="1">The sequence shown here is derived from an EMBL/GenBank/DDBJ whole genome shotgun (WGS) entry which is preliminary data.</text>
</comment>